<dbReference type="EMBL" id="BGZK01000047">
    <property type="protein sequence ID" value="GBP11629.1"/>
    <property type="molecule type" value="Genomic_DNA"/>
</dbReference>
<proteinExistence type="predicted"/>
<sequence>MPRRKDRTARGPGRVAKRSEINELEKGGARGRGSRCGRPQTERRAAETDAYITFSATPQAGGIATQRINTCHVSVVGTVRLPRQTKDEAGSSLCASCIRCGSANACTHNTHR</sequence>
<feature type="region of interest" description="Disordered" evidence="1">
    <location>
        <begin position="1"/>
        <end position="47"/>
    </location>
</feature>
<evidence type="ECO:0000313" key="2">
    <source>
        <dbReference type="EMBL" id="GBP11629.1"/>
    </source>
</evidence>
<evidence type="ECO:0000256" key="1">
    <source>
        <dbReference type="SAM" id="MobiDB-lite"/>
    </source>
</evidence>
<organism evidence="2 3">
    <name type="scientific">Eumeta variegata</name>
    <name type="common">Bagworm moth</name>
    <name type="synonym">Eumeta japonica</name>
    <dbReference type="NCBI Taxonomy" id="151549"/>
    <lineage>
        <taxon>Eukaryota</taxon>
        <taxon>Metazoa</taxon>
        <taxon>Ecdysozoa</taxon>
        <taxon>Arthropoda</taxon>
        <taxon>Hexapoda</taxon>
        <taxon>Insecta</taxon>
        <taxon>Pterygota</taxon>
        <taxon>Neoptera</taxon>
        <taxon>Endopterygota</taxon>
        <taxon>Lepidoptera</taxon>
        <taxon>Glossata</taxon>
        <taxon>Ditrysia</taxon>
        <taxon>Tineoidea</taxon>
        <taxon>Psychidae</taxon>
        <taxon>Oiketicinae</taxon>
        <taxon>Eumeta</taxon>
    </lineage>
</organism>
<protein>
    <submittedName>
        <fullName evidence="2">Uncharacterized protein</fullName>
    </submittedName>
</protein>
<dbReference type="Proteomes" id="UP000299102">
    <property type="component" value="Unassembled WGS sequence"/>
</dbReference>
<comment type="caution">
    <text evidence="2">The sequence shown here is derived from an EMBL/GenBank/DDBJ whole genome shotgun (WGS) entry which is preliminary data.</text>
</comment>
<evidence type="ECO:0000313" key="3">
    <source>
        <dbReference type="Proteomes" id="UP000299102"/>
    </source>
</evidence>
<reference evidence="2 3" key="1">
    <citation type="journal article" date="2019" name="Commun. Biol.">
        <title>The bagworm genome reveals a unique fibroin gene that provides high tensile strength.</title>
        <authorList>
            <person name="Kono N."/>
            <person name="Nakamura H."/>
            <person name="Ohtoshi R."/>
            <person name="Tomita M."/>
            <person name="Numata K."/>
            <person name="Arakawa K."/>
        </authorList>
    </citation>
    <scope>NUCLEOTIDE SEQUENCE [LARGE SCALE GENOMIC DNA]</scope>
</reference>
<name>A0A4C1TAV1_EUMVA</name>
<feature type="compositionally biased region" description="Basic and acidic residues" evidence="1">
    <location>
        <begin position="17"/>
        <end position="28"/>
    </location>
</feature>
<gene>
    <name evidence="2" type="ORF">EVAR_77758_1</name>
</gene>
<dbReference type="AlphaFoldDB" id="A0A4C1TAV1"/>
<accession>A0A4C1TAV1</accession>
<keyword evidence="3" id="KW-1185">Reference proteome</keyword>